<dbReference type="InterPro" id="IPR011096">
    <property type="entry name" value="FTP_domain"/>
</dbReference>
<keyword evidence="7 9" id="KW-0482">Metalloprotease</keyword>
<feature type="domain" description="FTP" evidence="12">
    <location>
        <begin position="82"/>
        <end position="129"/>
    </location>
</feature>
<feature type="active site" description="Proton donor" evidence="8">
    <location>
        <position position="487"/>
    </location>
</feature>
<evidence type="ECO:0000256" key="6">
    <source>
        <dbReference type="ARBA" id="ARBA00022833"/>
    </source>
</evidence>
<feature type="domain" description="Peptidase M4" evidence="10">
    <location>
        <begin position="227"/>
        <end position="388"/>
    </location>
</feature>
<dbReference type="InterPro" id="IPR027268">
    <property type="entry name" value="Peptidase_M4/M1_CTD_sf"/>
</dbReference>
<keyword evidence="6 9" id="KW-0862">Zinc</keyword>
<evidence type="ECO:0000259" key="11">
    <source>
        <dbReference type="Pfam" id="PF02868"/>
    </source>
</evidence>
<evidence type="ECO:0000256" key="7">
    <source>
        <dbReference type="ARBA" id="ARBA00023049"/>
    </source>
</evidence>
<dbReference type="EMBL" id="FOIU01000001">
    <property type="protein sequence ID" value="SEW07904.1"/>
    <property type="molecule type" value="Genomic_DNA"/>
</dbReference>
<proteinExistence type="inferred from homology"/>
<dbReference type="InterPro" id="IPR013856">
    <property type="entry name" value="Peptidase_M4_domain"/>
</dbReference>
<dbReference type="EC" id="3.4.24.-" evidence="9"/>
<accession>A0A1I0P0V3</accession>
<dbReference type="GO" id="GO:0004222">
    <property type="term" value="F:metalloendopeptidase activity"/>
    <property type="evidence" value="ECO:0007669"/>
    <property type="project" value="UniProtKB-UniRule"/>
</dbReference>
<dbReference type="Pfam" id="PF07504">
    <property type="entry name" value="FTP"/>
    <property type="match status" value="1"/>
</dbReference>
<dbReference type="AlphaFoldDB" id="A0A1I0P0V3"/>
<dbReference type="PANTHER" id="PTHR33794">
    <property type="entry name" value="BACILLOLYSIN"/>
    <property type="match status" value="1"/>
</dbReference>
<dbReference type="GO" id="GO:0006508">
    <property type="term" value="P:proteolysis"/>
    <property type="evidence" value="ECO:0007669"/>
    <property type="project" value="UniProtKB-KW"/>
</dbReference>
<evidence type="ECO:0000256" key="5">
    <source>
        <dbReference type="ARBA" id="ARBA00022801"/>
    </source>
</evidence>
<dbReference type="CDD" id="cd09597">
    <property type="entry name" value="M4_TLP"/>
    <property type="match status" value="1"/>
</dbReference>
<dbReference type="Gene3D" id="3.10.170.10">
    <property type="match status" value="1"/>
</dbReference>
<evidence type="ECO:0000313" key="14">
    <source>
        <dbReference type="EMBL" id="SEW07904.1"/>
    </source>
</evidence>
<dbReference type="Pfam" id="PF01447">
    <property type="entry name" value="Peptidase_M4"/>
    <property type="match status" value="1"/>
</dbReference>
<reference evidence="15" key="1">
    <citation type="submission" date="2016-10" db="EMBL/GenBank/DDBJ databases">
        <authorList>
            <person name="Varghese N."/>
            <person name="Submissions S."/>
        </authorList>
    </citation>
    <scope>NUCLEOTIDE SEQUENCE [LARGE SCALE GENOMIC DNA]</scope>
    <source>
        <strain evidence="15">DSM 17724</strain>
    </source>
</reference>
<dbReference type="Proteomes" id="UP000199469">
    <property type="component" value="Unassembled WGS sequence"/>
</dbReference>
<evidence type="ECO:0000256" key="2">
    <source>
        <dbReference type="ARBA" id="ARBA00022670"/>
    </source>
</evidence>
<sequence length="668" mass="72455">MKKNFTHVKALAFAVALVISPASLLQAQNQRNNTEISVQNLPEISKNSVMGNFQANFSGQDIPAGFLITHLGEWLGTDSDHTYKLVKESTDELGIKHFVYQHYFKGVKVGDELILLHEKNGKLTYVNGEISDKINVQVGNSISEMEAEKIAALDMKAVGNTKFSDYEQLITKVDNGRGIELHSVSKIEGFSLKPLNAFIYYIDNSTKNIVKKVSKNYEVDTPSNSLTLYKGTQPITVDSYNGNYRLKDNARNIHTLDGTNLDGNYDPTTGELSGGQEYTNATPDFTATNTKPAVEVQWAMEKAHDYYISRHNRNSYDGNGSILRNYYHFDFGIFGNTPGYGLNAAAIDASGIVCMVYGDGAYPPYASGVVANPVVGIDVAGHEYSHLIIGRNGLGGLNYQGESGAINESIADMMGAAIEFYSGINANWTIGEGILNPAVLPPGYFRSLSNPNSGPAAVGGQQPDTYMGTYWASTANPSDSNDHGGVHTNSGVGNYWFYLLSSGGSGTNDIGNAFNVTGITIQKAEKIIYRALTNYMTPNSTYMDAYNATKQAVTDLYGASGNEQLQNVRAWYAVGIGNGVLATNEVANGGENQFTIYPNPVKGGMFTIENNKNDSTFEIYDVSGKLVKHADKLSKGTNKININGLEKGIYIVKINSNGTSVSKKLIVE</sequence>
<feature type="chain" id="PRO_5023033623" description="Neutral metalloproteinase" evidence="9">
    <location>
        <begin position="28"/>
        <end position="668"/>
    </location>
</feature>
<comment type="function">
    <text evidence="9">Extracellular zinc metalloprotease.</text>
</comment>
<comment type="subcellular location">
    <subcellularLocation>
        <location evidence="9">Secreted</location>
    </subcellularLocation>
</comment>
<dbReference type="InterPro" id="IPR001570">
    <property type="entry name" value="Peptidase_M4_C_domain"/>
</dbReference>
<dbReference type="Gene3D" id="1.10.390.10">
    <property type="entry name" value="Neutral Protease Domain 2"/>
    <property type="match status" value="1"/>
</dbReference>
<comment type="cofactor">
    <cofactor evidence="9">
        <name>Zn(2+)</name>
        <dbReference type="ChEBI" id="CHEBI:29105"/>
    </cofactor>
</comment>
<evidence type="ECO:0000259" key="13">
    <source>
        <dbReference type="Pfam" id="PF18962"/>
    </source>
</evidence>
<keyword evidence="2 9" id="KW-0645">Protease</keyword>
<comment type="similarity">
    <text evidence="1 9">Belongs to the peptidase M4 family.</text>
</comment>
<evidence type="ECO:0000256" key="8">
    <source>
        <dbReference type="PIRSR" id="PIRSR623612-1"/>
    </source>
</evidence>
<dbReference type="GO" id="GO:0005576">
    <property type="term" value="C:extracellular region"/>
    <property type="evidence" value="ECO:0007669"/>
    <property type="project" value="UniProtKB-SubCell"/>
</dbReference>
<dbReference type="OrthoDB" id="291295at2"/>
<dbReference type="SUPFAM" id="SSF55486">
    <property type="entry name" value="Metalloproteases ('zincins'), catalytic domain"/>
    <property type="match status" value="1"/>
</dbReference>
<evidence type="ECO:0000313" key="15">
    <source>
        <dbReference type="Proteomes" id="UP000199469"/>
    </source>
</evidence>
<dbReference type="RefSeq" id="WP_089790858.1">
    <property type="nucleotide sequence ID" value="NZ_FOIU01000001.1"/>
</dbReference>
<keyword evidence="3" id="KW-0479">Metal-binding</keyword>
<dbReference type="PANTHER" id="PTHR33794:SF1">
    <property type="entry name" value="BACILLOLYSIN"/>
    <property type="match status" value="1"/>
</dbReference>
<feature type="active site" evidence="8">
    <location>
        <position position="383"/>
    </location>
</feature>
<dbReference type="GO" id="GO:0046872">
    <property type="term" value="F:metal ion binding"/>
    <property type="evidence" value="ECO:0007669"/>
    <property type="project" value="UniProtKB-UniRule"/>
</dbReference>
<dbReference type="STRING" id="356305.SAMN05421841_0930"/>
<keyword evidence="15" id="KW-1185">Reference proteome</keyword>
<protein>
    <recommendedName>
        <fullName evidence="9">Neutral metalloproteinase</fullName>
        <ecNumber evidence="9">3.4.24.-</ecNumber>
    </recommendedName>
</protein>
<dbReference type="Gene3D" id="3.10.450.490">
    <property type="match status" value="1"/>
</dbReference>
<dbReference type="Pfam" id="PF02868">
    <property type="entry name" value="Peptidase_M4_C"/>
    <property type="match status" value="1"/>
</dbReference>
<dbReference type="NCBIfam" id="TIGR04183">
    <property type="entry name" value="Por_Secre_tail"/>
    <property type="match status" value="1"/>
</dbReference>
<keyword evidence="5 9" id="KW-0378">Hydrolase</keyword>
<organism evidence="14 15">
    <name type="scientific">Chryseobacterium wanjuense</name>
    <dbReference type="NCBI Taxonomy" id="356305"/>
    <lineage>
        <taxon>Bacteria</taxon>
        <taxon>Pseudomonadati</taxon>
        <taxon>Bacteroidota</taxon>
        <taxon>Flavobacteriia</taxon>
        <taxon>Flavobacteriales</taxon>
        <taxon>Weeksellaceae</taxon>
        <taxon>Chryseobacterium group</taxon>
        <taxon>Chryseobacterium</taxon>
    </lineage>
</organism>
<keyword evidence="9" id="KW-0964">Secreted</keyword>
<feature type="signal peptide" evidence="9">
    <location>
        <begin position="1"/>
        <end position="27"/>
    </location>
</feature>
<evidence type="ECO:0000256" key="3">
    <source>
        <dbReference type="ARBA" id="ARBA00022723"/>
    </source>
</evidence>
<dbReference type="InterPro" id="IPR023612">
    <property type="entry name" value="Peptidase_M4"/>
</dbReference>
<evidence type="ECO:0000256" key="4">
    <source>
        <dbReference type="ARBA" id="ARBA00022729"/>
    </source>
</evidence>
<dbReference type="InterPro" id="IPR026444">
    <property type="entry name" value="Secre_tail"/>
</dbReference>
<evidence type="ECO:0000259" key="12">
    <source>
        <dbReference type="Pfam" id="PF07504"/>
    </source>
</evidence>
<feature type="domain" description="Peptidase M4 C-terminal" evidence="11">
    <location>
        <begin position="396"/>
        <end position="576"/>
    </location>
</feature>
<name>A0A1I0P0V3_9FLAO</name>
<evidence type="ECO:0000256" key="1">
    <source>
        <dbReference type="ARBA" id="ARBA00009388"/>
    </source>
</evidence>
<gene>
    <name evidence="14" type="ORF">SAMN05421841_0930</name>
</gene>
<dbReference type="InterPro" id="IPR050728">
    <property type="entry name" value="Zinc_Metalloprotease_M4"/>
</dbReference>
<dbReference type="PRINTS" id="PR00730">
    <property type="entry name" value="THERMOLYSIN"/>
</dbReference>
<keyword evidence="4 9" id="KW-0732">Signal</keyword>
<feature type="domain" description="Secretion system C-terminal sorting" evidence="13">
    <location>
        <begin position="596"/>
        <end position="667"/>
    </location>
</feature>
<evidence type="ECO:0000256" key="9">
    <source>
        <dbReference type="RuleBase" id="RU366073"/>
    </source>
</evidence>
<dbReference type="Pfam" id="PF18962">
    <property type="entry name" value="Por_Secre_tail"/>
    <property type="match status" value="1"/>
</dbReference>
<evidence type="ECO:0000259" key="10">
    <source>
        <dbReference type="Pfam" id="PF01447"/>
    </source>
</evidence>